<dbReference type="RefSeq" id="WP_390182620.1">
    <property type="nucleotide sequence ID" value="NZ_JBHLZF010000001.1"/>
</dbReference>
<accession>A0ABV5ZGF9</accession>
<reference evidence="1 2" key="1">
    <citation type="submission" date="2024-09" db="EMBL/GenBank/DDBJ databases">
        <authorList>
            <person name="Sun Q."/>
            <person name="Mori K."/>
        </authorList>
    </citation>
    <scope>NUCLEOTIDE SEQUENCE [LARGE SCALE GENOMIC DNA]</scope>
    <source>
        <strain evidence="1 2">ATCC 51272</strain>
    </source>
</reference>
<organism evidence="1 2">
    <name type="scientific">Hallella seregens ATCC 51272</name>
    <dbReference type="NCBI Taxonomy" id="1336250"/>
    <lineage>
        <taxon>Bacteria</taxon>
        <taxon>Pseudomonadati</taxon>
        <taxon>Bacteroidota</taxon>
        <taxon>Bacteroidia</taxon>
        <taxon>Bacteroidales</taxon>
        <taxon>Prevotellaceae</taxon>
        <taxon>Hallella</taxon>
    </lineage>
</organism>
<dbReference type="EMBL" id="JBHLZF010000001">
    <property type="protein sequence ID" value="MFB9896458.1"/>
    <property type="molecule type" value="Genomic_DNA"/>
</dbReference>
<protein>
    <submittedName>
        <fullName evidence="1">Uncharacterized protein</fullName>
    </submittedName>
</protein>
<comment type="caution">
    <text evidence="1">The sequence shown here is derived from an EMBL/GenBank/DDBJ whole genome shotgun (WGS) entry which is preliminary data.</text>
</comment>
<dbReference type="Pfam" id="PF14350">
    <property type="entry name" value="Beta_protein"/>
    <property type="match status" value="1"/>
</dbReference>
<gene>
    <name evidence="1" type="ORF">ACFFK8_01105</name>
</gene>
<evidence type="ECO:0000313" key="2">
    <source>
        <dbReference type="Proteomes" id="UP001589688"/>
    </source>
</evidence>
<dbReference type="Proteomes" id="UP001589688">
    <property type="component" value="Unassembled WGS sequence"/>
</dbReference>
<dbReference type="InterPro" id="IPR025683">
    <property type="entry name" value="Protein_beta"/>
</dbReference>
<evidence type="ECO:0000313" key="1">
    <source>
        <dbReference type="EMBL" id="MFB9896458.1"/>
    </source>
</evidence>
<keyword evidence="2" id="KW-1185">Reference proteome</keyword>
<sequence length="217" mass="25156">MDNKYWIIIKTGEAEIRALENIPKAILFNTLPLIEITRGRKVTKNKIETYPFEKRLSKLKDIYKGQTIAIDVTSEESLSSPEVDYLYTPDSGYKNWVNFLIQLKNESVFEKIIPTVLFNFEDDNFEENITKQIQELESNFKTILYRSDISDENCYDDIELINNITNKNLKIVIDCGYVPQASYQNVANKCIARIDNLKSIITSLVNILLPQPLFLIM</sequence>
<proteinExistence type="predicted"/>
<name>A0ABV5ZGF9_9BACT</name>